<dbReference type="Gene3D" id="3.40.50.1240">
    <property type="entry name" value="Phosphoglycerate mutase-like"/>
    <property type="match status" value="1"/>
</dbReference>
<feature type="active site" description="Tele-phosphohistidine intermediate" evidence="1">
    <location>
        <position position="10"/>
    </location>
</feature>
<organism evidence="3 4">
    <name type="scientific">Paenibacillus whitsoniae</name>
    <dbReference type="NCBI Taxonomy" id="2496558"/>
    <lineage>
        <taxon>Bacteria</taxon>
        <taxon>Bacillati</taxon>
        <taxon>Bacillota</taxon>
        <taxon>Bacilli</taxon>
        <taxon>Bacillales</taxon>
        <taxon>Paenibacillaceae</taxon>
        <taxon>Paenibacillus</taxon>
    </lineage>
</organism>
<dbReference type="InterPro" id="IPR050275">
    <property type="entry name" value="PGM_Phosphatase"/>
</dbReference>
<dbReference type="PANTHER" id="PTHR48100:SF59">
    <property type="entry name" value="ADENOSYLCOBALAMIN_ALPHA-RIBAZOLE PHOSPHATASE"/>
    <property type="match status" value="1"/>
</dbReference>
<dbReference type="InterPro" id="IPR013078">
    <property type="entry name" value="His_Pase_superF_clade-1"/>
</dbReference>
<dbReference type="InterPro" id="IPR029033">
    <property type="entry name" value="His_PPase_superfam"/>
</dbReference>
<accession>A0A430JKH6</accession>
<dbReference type="SMART" id="SM00855">
    <property type="entry name" value="PGAM"/>
    <property type="match status" value="1"/>
</dbReference>
<gene>
    <name evidence="3" type="ORF">EJQ19_01825</name>
</gene>
<keyword evidence="4" id="KW-1185">Reference proteome</keyword>
<evidence type="ECO:0000313" key="3">
    <source>
        <dbReference type="EMBL" id="RTE11557.1"/>
    </source>
</evidence>
<comment type="caution">
    <text evidence="3">The sequence shown here is derived from an EMBL/GenBank/DDBJ whole genome shotgun (WGS) entry which is preliminary data.</text>
</comment>
<dbReference type="OrthoDB" id="2185101at2"/>
<evidence type="ECO:0000256" key="2">
    <source>
        <dbReference type="PIRSR" id="PIRSR613078-2"/>
    </source>
</evidence>
<protein>
    <submittedName>
        <fullName evidence="3">Histidine phosphatase family protein</fullName>
    </submittedName>
</protein>
<dbReference type="RefSeq" id="WP_126139503.1">
    <property type="nucleotide sequence ID" value="NZ_RXHU01000007.1"/>
</dbReference>
<dbReference type="GO" id="GO:0005737">
    <property type="term" value="C:cytoplasm"/>
    <property type="evidence" value="ECO:0007669"/>
    <property type="project" value="TreeGrafter"/>
</dbReference>
<name>A0A430JKH6_9BACL</name>
<dbReference type="PANTHER" id="PTHR48100">
    <property type="entry name" value="BROAD-SPECIFICITY PHOSPHATASE YOR283W-RELATED"/>
    <property type="match status" value="1"/>
</dbReference>
<dbReference type="SUPFAM" id="SSF53254">
    <property type="entry name" value="Phosphoglycerate mutase-like"/>
    <property type="match status" value="1"/>
</dbReference>
<evidence type="ECO:0000256" key="1">
    <source>
        <dbReference type="PIRSR" id="PIRSR613078-1"/>
    </source>
</evidence>
<proteinExistence type="predicted"/>
<dbReference type="CDD" id="cd07067">
    <property type="entry name" value="HP_PGM_like"/>
    <property type="match status" value="1"/>
</dbReference>
<dbReference type="Proteomes" id="UP000276128">
    <property type="component" value="Unassembled WGS sequence"/>
</dbReference>
<dbReference type="GO" id="GO:0016791">
    <property type="term" value="F:phosphatase activity"/>
    <property type="evidence" value="ECO:0007669"/>
    <property type="project" value="TreeGrafter"/>
</dbReference>
<sequence>MTTTMYMVRHAESPFAFGEERTRGLSEEGWEEARRVGRFFQDIDVDFVASSSYTRAKQTVQFVAESKGLPIAEYEELIERPIKGLDYQATWDTLYQAIRQSFADKDFALEGGESTRAAQQRAIPVIERLLNEQECRTFVIGTHGNIMTIIMNYYDEQYGFEFWDQTTKPDIYKLTFEGQRLVRVERVWK</sequence>
<dbReference type="AlphaFoldDB" id="A0A430JKH6"/>
<evidence type="ECO:0000313" key="4">
    <source>
        <dbReference type="Proteomes" id="UP000276128"/>
    </source>
</evidence>
<feature type="binding site" evidence="2">
    <location>
        <position position="55"/>
    </location>
    <ligand>
        <name>substrate</name>
    </ligand>
</feature>
<dbReference type="EMBL" id="RXHU01000007">
    <property type="protein sequence ID" value="RTE11557.1"/>
    <property type="molecule type" value="Genomic_DNA"/>
</dbReference>
<reference evidence="3 4" key="1">
    <citation type="submission" date="2018-12" db="EMBL/GenBank/DDBJ databases">
        <title>Bacillus ochoae sp. nov., Paenibacillus whitsoniae sp. nov., Paenibacillus spiritus sp. nov. Isolated from the Mars Exploration Rover during spacecraft assembly.</title>
        <authorList>
            <person name="Seuylemezian A."/>
            <person name="Vaishampayan P."/>
        </authorList>
    </citation>
    <scope>NUCLEOTIDE SEQUENCE [LARGE SCALE GENOMIC DNA]</scope>
    <source>
        <strain evidence="3 4">MER 54</strain>
    </source>
</reference>
<feature type="active site" description="Proton donor/acceptor" evidence="1">
    <location>
        <position position="79"/>
    </location>
</feature>
<dbReference type="Pfam" id="PF00300">
    <property type="entry name" value="His_Phos_1"/>
    <property type="match status" value="1"/>
</dbReference>